<evidence type="ECO:0000313" key="2">
    <source>
        <dbReference type="Proteomes" id="UP001349343"/>
    </source>
</evidence>
<dbReference type="Proteomes" id="UP001349343">
    <property type="component" value="Segment"/>
</dbReference>
<reference evidence="1 2" key="1">
    <citation type="submission" date="2023-11" db="EMBL/GenBank/DDBJ databases">
        <authorList>
            <person name="Cook R."/>
            <person name="Crisci M."/>
            <person name="Pye H."/>
            <person name="Adriaenssens E."/>
            <person name="Santini J."/>
        </authorList>
    </citation>
    <scope>NUCLEOTIDE SEQUENCE [LARGE SCALE GENOMIC DNA]</scope>
    <source>
        <strain evidence="1">Lak_Megaphage_RVC_JS4_GC31</strain>
    </source>
</reference>
<dbReference type="EMBL" id="OR769222">
    <property type="protein sequence ID" value="WQJ52788.1"/>
    <property type="molecule type" value="Genomic_DNA"/>
</dbReference>
<name>A0ABZ0Z0S6_9CAUD</name>
<proteinExistence type="predicted"/>
<evidence type="ECO:0000313" key="1">
    <source>
        <dbReference type="EMBL" id="WQJ52788.1"/>
    </source>
</evidence>
<accession>A0ABZ0Z0S6</accession>
<keyword evidence="2" id="KW-1185">Reference proteome</keyword>
<protein>
    <submittedName>
        <fullName evidence="1">Uncharacterized protein</fullName>
    </submittedName>
</protein>
<organism evidence="1 2">
    <name type="scientific">phage Lak_Megaphage_RVC_JS4_GC31</name>
    <dbReference type="NCBI Taxonomy" id="3109228"/>
    <lineage>
        <taxon>Viruses</taxon>
        <taxon>Duplodnaviria</taxon>
        <taxon>Heunggongvirae</taxon>
        <taxon>Uroviricota</taxon>
        <taxon>Caudoviricetes</taxon>
        <taxon>Caudoviricetes code 15 clade</taxon>
    </lineage>
</organism>
<sequence>MKTNIRRGVFETNSSSVHAISIIKDNYACTIPKEFTINCNGEYGWEEATYNRPDDKAAYLYQAIVNYPTYNYGGAAKMSVDKKKTILQNLIDKFITNLESFGINVKCEYRYVKAEHHTYSYERNGKILYSDYDTIHFVNIHGDCNSGYLDHGGEAKDFVDFVLSSPDNTLKFIFDSRCFIDTGNDNDDNYVDDTEYNYEDSVIFRKGN</sequence>